<sequence>MPKFVLARWRGFVLVCALLWIVWTGYLWWSDKWLPMVFVAISFVVLLVGIGFLESIFQKQFRSYTNDLVDQLNTASRLTLTKLPIGVFLYDHDHKIVWHNSFIQDMFGDRKLVDQAVTDIFPTPESHDGGSFSLIMGERSYQFTHYPEYHLYMIQDVTPLATLHKRIELERTVLGFLQLDNYDEAGQGLSDQEEAELQANILNTITTWAKKYDMALKRVDTDKMFVVTNQQTLEQLIQNRFDILDTVREQTRQHKIPITLSIGITNVGSNMIERSNHAQAALQVALARGGDQAAVQGKERVKFFGGKTNAMEKRTRVRARVISGSLGKMIDDSKQVLVMGHRDPDMDALGAAIGMMHFASLHERPSFMVVDRPDMTTQRLMKELKEHALGDKLVSSSKAIEIIEEPGTLLIIVDTNKPSFVVEPEVINRAEKMVVIDHHRRGEDYVEDAVITYIEPYASSTCELVTELLQYQDDLTLDPLESTALLAGIVVDTKNFTARAGSRTFEAASFLRRHGADLFLVQSLLREDLPALMHRSELLQKARTIYDRYAIVVGDNDHHYDQITIAQTADALVNIHGIEASFVIAQREDKMVSISARSAGKLNVQVIMEEMGGGGHLTNAACQLKGVTVEQAEKTLLSLLEEMLDNEGET</sequence>
<dbReference type="GO" id="GO:0003676">
    <property type="term" value="F:nucleic acid binding"/>
    <property type="evidence" value="ECO:0007669"/>
    <property type="project" value="UniProtKB-UniRule"/>
</dbReference>
<name>A0A6I4VT98_9BACL</name>
<dbReference type="PANTHER" id="PTHR47618:SF2">
    <property type="entry name" value="CYCLIC-DI-AMP PHOSPHODIESTERASE GDPP"/>
    <property type="match status" value="1"/>
</dbReference>
<dbReference type="Pfam" id="PF21370">
    <property type="entry name" value="PAS_GdpP"/>
    <property type="match status" value="1"/>
</dbReference>
<feature type="binding site" evidence="7">
    <location>
        <position position="492"/>
    </location>
    <ligand>
        <name>Mn(2+)</name>
        <dbReference type="ChEBI" id="CHEBI:29035"/>
        <label>2</label>
    </ligand>
</feature>
<evidence type="ECO:0000256" key="3">
    <source>
        <dbReference type="ARBA" id="ARBA00022692"/>
    </source>
</evidence>
<keyword evidence="4 8" id="KW-1133">Transmembrane helix</keyword>
<dbReference type="GO" id="GO:0046872">
    <property type="term" value="F:metal ion binding"/>
    <property type="evidence" value="ECO:0007669"/>
    <property type="project" value="UniProtKB-KW"/>
</dbReference>
<feature type="binding site" evidence="7">
    <location>
        <position position="347"/>
    </location>
    <ligand>
        <name>Mn(2+)</name>
        <dbReference type="ChEBI" id="CHEBI:29035"/>
        <label>2</label>
    </ligand>
</feature>
<dbReference type="Gene3D" id="3.90.1640.10">
    <property type="entry name" value="inorganic pyrophosphatase (n-terminal core)"/>
    <property type="match status" value="1"/>
</dbReference>
<evidence type="ECO:0000256" key="5">
    <source>
        <dbReference type="ARBA" id="ARBA00023136"/>
    </source>
</evidence>
<gene>
    <name evidence="10" type="ORF">GSM42_04795</name>
</gene>
<comment type="subcellular location">
    <subcellularLocation>
        <location evidence="1">Cell membrane</location>
        <topology evidence="1">Multi-pass membrane protein</topology>
    </subcellularLocation>
</comment>
<dbReference type="FunFam" id="3.90.1640.10:FF:000002">
    <property type="entry name" value="Cyclic-di-AMP phosphodiesterase"/>
    <property type="match status" value="1"/>
</dbReference>
<feature type="domain" description="GGDEF" evidence="9">
    <location>
        <begin position="170"/>
        <end position="298"/>
    </location>
</feature>
<evidence type="ECO:0000313" key="11">
    <source>
        <dbReference type="Proteomes" id="UP000430692"/>
    </source>
</evidence>
<proteinExistence type="inferred from homology"/>
<keyword evidence="11" id="KW-1185">Reference proteome</keyword>
<dbReference type="Pfam" id="PF24898">
    <property type="entry name" value="GGDEF_GdpP"/>
    <property type="match status" value="1"/>
</dbReference>
<accession>A0A6I4VT98</accession>
<feature type="transmembrane region" description="Helical" evidence="8">
    <location>
        <begin position="35"/>
        <end position="53"/>
    </location>
</feature>
<comment type="cofactor">
    <cofactor evidence="7">
        <name>Mn(2+)</name>
        <dbReference type="ChEBI" id="CHEBI:29035"/>
    </cofactor>
    <text evidence="7">For phosphodiesterase activity, probably binds 2 Mn(2+) per subunit.</text>
</comment>
<dbReference type="GO" id="GO:0005886">
    <property type="term" value="C:plasma membrane"/>
    <property type="evidence" value="ECO:0007669"/>
    <property type="project" value="UniProtKB-SubCell"/>
</dbReference>
<dbReference type="EC" id="3.1.4.-" evidence="6"/>
<evidence type="ECO:0000256" key="2">
    <source>
        <dbReference type="ARBA" id="ARBA00022475"/>
    </source>
</evidence>
<comment type="caution">
    <text evidence="10">The sequence shown here is derived from an EMBL/GenBank/DDBJ whole genome shotgun (WGS) entry which is preliminary data.</text>
</comment>
<dbReference type="InterPro" id="IPR003156">
    <property type="entry name" value="DHHA1_dom"/>
</dbReference>
<keyword evidence="3 8" id="KW-0812">Transmembrane</keyword>
<dbReference type="RefSeq" id="WP_160800393.1">
    <property type="nucleotide sequence ID" value="NZ_WUUL01000002.1"/>
</dbReference>
<dbReference type="InterPro" id="IPR014528">
    <property type="entry name" value="GdpP/PdeA"/>
</dbReference>
<keyword evidence="7" id="KW-0464">Manganese</keyword>
<feature type="binding site" evidence="7">
    <location>
        <position position="414"/>
    </location>
    <ligand>
        <name>Mn(2+)</name>
        <dbReference type="ChEBI" id="CHEBI:29035"/>
        <label>1</label>
    </ligand>
</feature>
<evidence type="ECO:0000256" key="7">
    <source>
        <dbReference type="PIRSR" id="PIRSR026583-50"/>
    </source>
</evidence>
<dbReference type="InterPro" id="IPR038763">
    <property type="entry name" value="DHH_sf"/>
</dbReference>
<comment type="catalytic activity">
    <reaction evidence="6">
        <text>3',3'-c-di-AMP + H2O = 5'-O-phosphonoadenylyl-(3'-&gt;5')-adenosine + H(+)</text>
        <dbReference type="Rhea" id="RHEA:54420"/>
        <dbReference type="ChEBI" id="CHEBI:15377"/>
        <dbReference type="ChEBI" id="CHEBI:15378"/>
        <dbReference type="ChEBI" id="CHEBI:71500"/>
        <dbReference type="ChEBI" id="CHEBI:138171"/>
    </reaction>
</comment>
<evidence type="ECO:0000256" key="6">
    <source>
        <dbReference type="PIRNR" id="PIRNR026583"/>
    </source>
</evidence>
<dbReference type="PROSITE" id="PS50887">
    <property type="entry name" value="GGDEF"/>
    <property type="match status" value="1"/>
</dbReference>
<feature type="binding site" evidence="7">
    <location>
        <position position="438"/>
    </location>
    <ligand>
        <name>Mn(2+)</name>
        <dbReference type="ChEBI" id="CHEBI:29035"/>
        <label>2</label>
    </ligand>
</feature>
<keyword evidence="7" id="KW-0479">Metal-binding</keyword>
<dbReference type="PANTHER" id="PTHR47618">
    <property type="entry name" value="BIFUNCTIONAL OLIGORIBONUCLEASE AND PAP PHOSPHATASE NRNA"/>
    <property type="match status" value="1"/>
</dbReference>
<dbReference type="InterPro" id="IPR049553">
    <property type="entry name" value="GdpP-like_PAS"/>
</dbReference>
<dbReference type="Pfam" id="PF01368">
    <property type="entry name" value="DHH"/>
    <property type="match status" value="1"/>
</dbReference>
<dbReference type="AlphaFoldDB" id="A0A6I4VT98"/>
<protein>
    <recommendedName>
        <fullName evidence="6">Cyclic-di-AMP phosphodiesterase</fullName>
        <ecNumber evidence="6">3.1.4.-</ecNumber>
    </recommendedName>
</protein>
<feature type="binding site" evidence="7">
    <location>
        <position position="341"/>
    </location>
    <ligand>
        <name>Mn(2+)</name>
        <dbReference type="ChEBI" id="CHEBI:29035"/>
        <label>1</label>
    </ligand>
</feature>
<dbReference type="Pfam" id="PF02272">
    <property type="entry name" value="DHHA1"/>
    <property type="match status" value="1"/>
</dbReference>
<feature type="binding site" evidence="7">
    <location>
        <position position="345"/>
    </location>
    <ligand>
        <name>Mn(2+)</name>
        <dbReference type="ChEBI" id="CHEBI:29035"/>
        <label>1</label>
    </ligand>
</feature>
<reference evidence="10 11" key="1">
    <citation type="submission" date="2019-12" db="EMBL/GenBank/DDBJ databases">
        <title>Whole-genome analyses of novel actinobacteria.</title>
        <authorList>
            <person name="Sahin N."/>
            <person name="Saygin H."/>
        </authorList>
    </citation>
    <scope>NUCLEOTIDE SEQUENCE [LARGE SCALE GENOMIC DNA]</scope>
    <source>
        <strain evidence="10 11">KC615</strain>
    </source>
</reference>
<dbReference type="InterPro" id="IPR001667">
    <property type="entry name" value="DDH_dom"/>
</dbReference>
<comment type="function">
    <text evidence="6">Has phosphodiesterase (PDE) activity against cyclic-di-AMP (c-di-AMP).</text>
</comment>
<evidence type="ECO:0000256" key="1">
    <source>
        <dbReference type="ARBA" id="ARBA00004651"/>
    </source>
</evidence>
<feature type="binding site" evidence="7">
    <location>
        <position position="414"/>
    </location>
    <ligand>
        <name>Mn(2+)</name>
        <dbReference type="ChEBI" id="CHEBI:29035"/>
        <label>2</label>
    </ligand>
</feature>
<organism evidence="10 11">
    <name type="scientific">Shimazuella alba</name>
    <dbReference type="NCBI Taxonomy" id="2690964"/>
    <lineage>
        <taxon>Bacteria</taxon>
        <taxon>Bacillati</taxon>
        <taxon>Bacillota</taxon>
        <taxon>Bacilli</taxon>
        <taxon>Bacillales</taxon>
        <taxon>Thermoactinomycetaceae</taxon>
        <taxon>Shimazuella</taxon>
    </lineage>
</organism>
<dbReference type="SUPFAM" id="SSF64182">
    <property type="entry name" value="DHH phosphoesterases"/>
    <property type="match status" value="1"/>
</dbReference>
<evidence type="ECO:0000313" key="10">
    <source>
        <dbReference type="EMBL" id="MXQ53060.1"/>
    </source>
</evidence>
<evidence type="ECO:0000256" key="8">
    <source>
        <dbReference type="SAM" id="Phobius"/>
    </source>
</evidence>
<dbReference type="PIRSF" id="PIRSF026583">
    <property type="entry name" value="YybT"/>
    <property type="match status" value="1"/>
</dbReference>
<feature type="transmembrane region" description="Helical" evidence="8">
    <location>
        <begin position="12"/>
        <end position="29"/>
    </location>
</feature>
<dbReference type="Gene3D" id="3.10.310.30">
    <property type="match status" value="1"/>
</dbReference>
<dbReference type="InterPro" id="IPR051319">
    <property type="entry name" value="Oligoribo/pAp-PDE_c-di-AMP_PDE"/>
</dbReference>
<dbReference type="Proteomes" id="UP000430692">
    <property type="component" value="Unassembled WGS sequence"/>
</dbReference>
<dbReference type="EMBL" id="WUUL01000002">
    <property type="protein sequence ID" value="MXQ53060.1"/>
    <property type="molecule type" value="Genomic_DNA"/>
</dbReference>
<evidence type="ECO:0000256" key="4">
    <source>
        <dbReference type="ARBA" id="ARBA00022989"/>
    </source>
</evidence>
<keyword evidence="2 6" id="KW-1003">Cell membrane</keyword>
<keyword evidence="5 6" id="KW-0472">Membrane</keyword>
<dbReference type="InterPro" id="IPR000160">
    <property type="entry name" value="GGDEF_dom"/>
</dbReference>
<dbReference type="Gene3D" id="3.30.450.20">
    <property type="entry name" value="PAS domain"/>
    <property type="match status" value="1"/>
</dbReference>
<comment type="similarity">
    <text evidence="6">Belongs to the GdpP/PdeA phosphodiesterase family.</text>
</comment>
<keyword evidence="6" id="KW-0378">Hydrolase</keyword>
<evidence type="ECO:0000259" key="9">
    <source>
        <dbReference type="PROSITE" id="PS50887"/>
    </source>
</evidence>
<dbReference type="GO" id="GO:0016787">
    <property type="term" value="F:hydrolase activity"/>
    <property type="evidence" value="ECO:0007669"/>
    <property type="project" value="UniProtKB-UniRule"/>
</dbReference>